<organism evidence="1 2">
    <name type="scientific">Peronospora effusa</name>
    <dbReference type="NCBI Taxonomy" id="542832"/>
    <lineage>
        <taxon>Eukaryota</taxon>
        <taxon>Sar</taxon>
        <taxon>Stramenopiles</taxon>
        <taxon>Oomycota</taxon>
        <taxon>Peronosporomycetes</taxon>
        <taxon>Peronosporales</taxon>
        <taxon>Peronosporaceae</taxon>
        <taxon>Peronospora</taxon>
    </lineage>
</organism>
<gene>
    <name evidence="1" type="ORF">DD237_006861</name>
</gene>
<evidence type="ECO:0000313" key="2">
    <source>
        <dbReference type="Proteomes" id="UP000286097"/>
    </source>
</evidence>
<reference evidence="1 2" key="1">
    <citation type="submission" date="2018-06" db="EMBL/GenBank/DDBJ databases">
        <title>Comparative genomics of downy mildews reveals potential adaptations to biotrophy.</title>
        <authorList>
            <person name="Fletcher K."/>
            <person name="Klosterman S.J."/>
            <person name="Derevnina L."/>
            <person name="Martin F."/>
            <person name="Koike S."/>
            <person name="Reyes Chin-Wo S."/>
            <person name="Mou B."/>
            <person name="Michelmore R."/>
        </authorList>
    </citation>
    <scope>NUCLEOTIDE SEQUENCE [LARGE SCALE GENOMIC DNA]</scope>
    <source>
        <strain evidence="1 2">R13</strain>
    </source>
</reference>
<comment type="caution">
    <text evidence="1">The sequence shown here is derived from an EMBL/GenBank/DDBJ whole genome shotgun (WGS) entry which is preliminary data.</text>
</comment>
<accession>A0A3R7YPX1</accession>
<protein>
    <submittedName>
        <fullName evidence="1">Uncharacterized protein</fullName>
    </submittedName>
</protein>
<dbReference type="EMBL" id="QKXF01000674">
    <property type="protein sequence ID" value="RQM09715.1"/>
    <property type="molecule type" value="Genomic_DNA"/>
</dbReference>
<dbReference type="VEuPathDB" id="FungiDB:DD237_006861"/>
<sequence length="89" mass="10400">MYSDSGQKCQCKANYLVNLVIFMETFPNITYSAFFKGSGCLFEQLAFSLDVTVLMSLYDSIRVCIYSIESRFRVHNFVLYYVQLLTLKY</sequence>
<dbReference type="AlphaFoldDB" id="A0A3R7YPX1"/>
<dbReference type="Proteomes" id="UP000286097">
    <property type="component" value="Unassembled WGS sequence"/>
</dbReference>
<proteinExistence type="predicted"/>
<evidence type="ECO:0000313" key="1">
    <source>
        <dbReference type="EMBL" id="RQM09715.1"/>
    </source>
</evidence>
<name>A0A3R7YPX1_9STRA</name>